<dbReference type="Gene3D" id="3.90.230.10">
    <property type="entry name" value="Creatinase/methionine aminopeptidase superfamily"/>
    <property type="match status" value="1"/>
</dbReference>
<dbReference type="OMA" id="DSYFWYL"/>
<reference evidence="7" key="1">
    <citation type="submission" date="2022-08" db="UniProtKB">
        <authorList>
            <consortium name="EnsemblMetazoa"/>
        </authorList>
    </citation>
    <scope>IDENTIFICATION</scope>
    <source>
        <strain evidence="7">05x7-T-G4-1.051#20</strain>
    </source>
</reference>
<dbReference type="Pfam" id="PF05195">
    <property type="entry name" value="AMP_N"/>
    <property type="match status" value="1"/>
</dbReference>
<evidence type="ECO:0000256" key="5">
    <source>
        <dbReference type="ARBA" id="ARBA00023211"/>
    </source>
</evidence>
<keyword evidence="5" id="KW-0464">Manganese</keyword>
<name>A0A8W8L8E4_MAGGI</name>
<dbReference type="InterPro" id="IPR000994">
    <property type="entry name" value="Pept_M24"/>
</dbReference>
<dbReference type="InterPro" id="IPR029149">
    <property type="entry name" value="Creatin/AminoP/Spt16_N"/>
</dbReference>
<evidence type="ECO:0000256" key="1">
    <source>
        <dbReference type="ARBA" id="ARBA00001936"/>
    </source>
</evidence>
<comment type="cofactor">
    <cofactor evidence="1">
        <name>Mn(2+)</name>
        <dbReference type="ChEBI" id="CHEBI:29035"/>
    </cofactor>
</comment>
<evidence type="ECO:0000256" key="4">
    <source>
        <dbReference type="ARBA" id="ARBA00022801"/>
    </source>
</evidence>
<evidence type="ECO:0000259" key="6">
    <source>
        <dbReference type="SMART" id="SM01011"/>
    </source>
</evidence>
<dbReference type="PANTHER" id="PTHR43226">
    <property type="entry name" value="XAA-PRO AMINOPEPTIDASE 3"/>
    <property type="match status" value="1"/>
</dbReference>
<dbReference type="InterPro" id="IPR036005">
    <property type="entry name" value="Creatinase/aminopeptidase-like"/>
</dbReference>
<dbReference type="EnsemblMetazoa" id="G26939.2">
    <property type="protein sequence ID" value="G26939.2:cds"/>
    <property type="gene ID" value="G26939"/>
</dbReference>
<keyword evidence="4" id="KW-0378">Hydrolase</keyword>
<dbReference type="SUPFAM" id="SSF55920">
    <property type="entry name" value="Creatinase/aminopeptidase"/>
    <property type="match status" value="1"/>
</dbReference>
<proteinExistence type="inferred from homology"/>
<accession>A0A8W8L8E4</accession>
<dbReference type="GO" id="GO:0030145">
    <property type="term" value="F:manganese ion binding"/>
    <property type="evidence" value="ECO:0007669"/>
    <property type="project" value="InterPro"/>
</dbReference>
<feature type="domain" description="Aminopeptidase P N-terminal" evidence="6">
    <location>
        <begin position="39"/>
        <end position="184"/>
    </location>
</feature>
<evidence type="ECO:0000256" key="3">
    <source>
        <dbReference type="ARBA" id="ARBA00022723"/>
    </source>
</evidence>
<protein>
    <recommendedName>
        <fullName evidence="6">Aminopeptidase P N-terminal domain-containing protein</fullName>
    </recommendedName>
</protein>
<dbReference type="GO" id="GO:0006508">
    <property type="term" value="P:proteolysis"/>
    <property type="evidence" value="ECO:0007669"/>
    <property type="project" value="TreeGrafter"/>
</dbReference>
<dbReference type="AlphaFoldDB" id="A0A8W8L8E4"/>
<dbReference type="PANTHER" id="PTHR43226:SF4">
    <property type="entry name" value="XAA-PRO AMINOPEPTIDASE 3"/>
    <property type="match status" value="1"/>
</dbReference>
<dbReference type="Pfam" id="PF00557">
    <property type="entry name" value="Peptidase_M24"/>
    <property type="match status" value="1"/>
</dbReference>
<dbReference type="SUPFAM" id="SSF53092">
    <property type="entry name" value="Creatinase/prolidase N-terminal domain"/>
    <property type="match status" value="1"/>
</dbReference>
<dbReference type="GO" id="GO:0070006">
    <property type="term" value="F:metalloaminopeptidase activity"/>
    <property type="evidence" value="ECO:0007669"/>
    <property type="project" value="InterPro"/>
</dbReference>
<dbReference type="Gene3D" id="3.40.350.10">
    <property type="entry name" value="Creatinase/prolidase N-terminal domain"/>
    <property type="match status" value="1"/>
</dbReference>
<dbReference type="GO" id="GO:0005739">
    <property type="term" value="C:mitochondrion"/>
    <property type="evidence" value="ECO:0007669"/>
    <property type="project" value="TreeGrafter"/>
</dbReference>
<evidence type="ECO:0000256" key="2">
    <source>
        <dbReference type="ARBA" id="ARBA00008766"/>
    </source>
</evidence>
<dbReference type="InterPro" id="IPR052433">
    <property type="entry name" value="X-Pro_dipept-like"/>
</dbReference>
<dbReference type="EnsemblMetazoa" id="G26939.1">
    <property type="protein sequence ID" value="G26939.1:cds"/>
    <property type="gene ID" value="G26939"/>
</dbReference>
<keyword evidence="3" id="KW-0479">Metal-binding</keyword>
<keyword evidence="8" id="KW-1185">Reference proteome</keyword>
<dbReference type="InterPro" id="IPR007865">
    <property type="entry name" value="Aminopep_P_N"/>
</dbReference>
<sequence length="507" mass="58209">MALQKGFRSLSIFKNHFRRISTSYLSPKLEGLSKDPSDITVEEYKTRRKNLIKLCLDSEPWRTSRNLLLCVPAAPPAYYSDQILYPFRQNTDFNYLCGYPKPNCVLILFTESGKEENFKSILFVPQPFEHQRIWDGEFEGEDSIARSTGVDEVKFTKDIASFLSTFVTDNSKFSLWYNYQKAVNPDFHKSVMADFLRQGKYKKLESCDLFVQSLRVVKSPGEIALIRKSMEITEAAFAAVDHMIDEWQSKRSKNSPLFEYEIQAVMEYVCQLNGGRLAYIPVIAGGNRGTTIHYVQNNHKIDPRELLLIDAGCEYKGYTTDITRVLNFSNLTYEQKVIIGLVQLVQEACIQMCTPQYSLNDIYRRMITIIGEYLQVMGFLDLKLEGKQFDRGADRFCPHHVGHYLGMDLHDTPLVSKEKKLQPGTLLTIEPGLYLRPEYIPENLSLFKGIAVRLEENILVTEKDPINLSEKVSPREKSFLARDADECMIDEKAQRIIAKLISNTGIK</sequence>
<evidence type="ECO:0000313" key="8">
    <source>
        <dbReference type="Proteomes" id="UP000005408"/>
    </source>
</evidence>
<comment type="similarity">
    <text evidence="2">Belongs to the peptidase M24B family.</text>
</comment>
<dbReference type="Proteomes" id="UP000005408">
    <property type="component" value="Unassembled WGS sequence"/>
</dbReference>
<evidence type="ECO:0000313" key="7">
    <source>
        <dbReference type="EnsemblMetazoa" id="G26939.1:cds"/>
    </source>
</evidence>
<dbReference type="SMART" id="SM01011">
    <property type="entry name" value="AMP_N"/>
    <property type="match status" value="1"/>
</dbReference>
<organism evidence="7 8">
    <name type="scientific">Magallana gigas</name>
    <name type="common">Pacific oyster</name>
    <name type="synonym">Crassostrea gigas</name>
    <dbReference type="NCBI Taxonomy" id="29159"/>
    <lineage>
        <taxon>Eukaryota</taxon>
        <taxon>Metazoa</taxon>
        <taxon>Spiralia</taxon>
        <taxon>Lophotrochozoa</taxon>
        <taxon>Mollusca</taxon>
        <taxon>Bivalvia</taxon>
        <taxon>Autobranchia</taxon>
        <taxon>Pteriomorphia</taxon>
        <taxon>Ostreida</taxon>
        <taxon>Ostreoidea</taxon>
        <taxon>Ostreidae</taxon>
        <taxon>Magallana</taxon>
    </lineage>
</organism>